<name>A0A164GI11_9CRUS</name>
<gene>
    <name evidence="1" type="ORF">APZ42_005343</name>
</gene>
<evidence type="ECO:0000313" key="1">
    <source>
        <dbReference type="EMBL" id="KZR98986.1"/>
    </source>
</evidence>
<proteinExistence type="predicted"/>
<dbReference type="Proteomes" id="UP000076858">
    <property type="component" value="Unassembled WGS sequence"/>
</dbReference>
<comment type="caution">
    <text evidence="1">The sequence shown here is derived from an EMBL/GenBank/DDBJ whole genome shotgun (WGS) entry which is preliminary data.</text>
</comment>
<dbReference type="AlphaFoldDB" id="A0A164GI11"/>
<feature type="non-terminal residue" evidence="1">
    <location>
        <position position="1"/>
    </location>
</feature>
<evidence type="ECO:0000313" key="2">
    <source>
        <dbReference type="Proteomes" id="UP000076858"/>
    </source>
</evidence>
<protein>
    <submittedName>
        <fullName evidence="1">Uncharacterized protein</fullName>
    </submittedName>
</protein>
<reference evidence="1 2" key="1">
    <citation type="submission" date="2016-03" db="EMBL/GenBank/DDBJ databases">
        <title>EvidentialGene: Evidence-directed Construction of Genes on Genomes.</title>
        <authorList>
            <person name="Gilbert D.G."/>
            <person name="Choi J.-H."/>
            <person name="Mockaitis K."/>
            <person name="Colbourne J."/>
            <person name="Pfrender M."/>
        </authorList>
    </citation>
    <scope>NUCLEOTIDE SEQUENCE [LARGE SCALE GENOMIC DNA]</scope>
    <source>
        <strain evidence="1 2">Xinb3</strain>
        <tissue evidence="1">Complete organism</tissue>
    </source>
</reference>
<keyword evidence="2" id="KW-1185">Reference proteome</keyword>
<sequence length="121" mass="14103">KKKVCCCVVVVSRKRIAEGENDRNKHQPTRENNRFLIIHFCFSLLLPADLAASKKTISEREWEKTFGFYSFFFLLYPIFVGKNSSHTGLHYGLETFSWKQKRKKNNNKGANINPIEQGHII</sequence>
<accession>A0A164GI11</accession>
<dbReference type="EMBL" id="LRGB01015085">
    <property type="protein sequence ID" value="KZR98986.1"/>
    <property type="molecule type" value="Genomic_DNA"/>
</dbReference>
<organism evidence="1 2">
    <name type="scientific">Daphnia magna</name>
    <dbReference type="NCBI Taxonomy" id="35525"/>
    <lineage>
        <taxon>Eukaryota</taxon>
        <taxon>Metazoa</taxon>
        <taxon>Ecdysozoa</taxon>
        <taxon>Arthropoda</taxon>
        <taxon>Crustacea</taxon>
        <taxon>Branchiopoda</taxon>
        <taxon>Diplostraca</taxon>
        <taxon>Cladocera</taxon>
        <taxon>Anomopoda</taxon>
        <taxon>Daphniidae</taxon>
        <taxon>Daphnia</taxon>
    </lineage>
</organism>